<dbReference type="Proteomes" id="UP001519343">
    <property type="component" value="Unassembled WGS sequence"/>
</dbReference>
<reference evidence="1 2" key="1">
    <citation type="submission" date="2021-03" db="EMBL/GenBank/DDBJ databases">
        <title>Genomic Encyclopedia of Type Strains, Phase IV (KMG-IV): sequencing the most valuable type-strain genomes for metagenomic binning, comparative biology and taxonomic classification.</title>
        <authorList>
            <person name="Goeker M."/>
        </authorList>
    </citation>
    <scope>NUCLEOTIDE SEQUENCE [LARGE SCALE GENOMIC DNA]</scope>
    <source>
        <strain evidence="1 2">DSM 24738</strain>
    </source>
</reference>
<dbReference type="EMBL" id="JAGGKT010000012">
    <property type="protein sequence ID" value="MBP1933595.1"/>
    <property type="molecule type" value="Genomic_DNA"/>
</dbReference>
<keyword evidence="2" id="KW-1185">Reference proteome</keyword>
<name>A0ABS4GUQ1_9BACL</name>
<protein>
    <recommendedName>
        <fullName evidence="3">Carboxymuconolactone decarboxylase-like domain-containing protein</fullName>
    </recommendedName>
</protein>
<dbReference type="Gene3D" id="1.20.1290.10">
    <property type="entry name" value="AhpD-like"/>
    <property type="match status" value="1"/>
</dbReference>
<dbReference type="InterPro" id="IPR029032">
    <property type="entry name" value="AhpD-like"/>
</dbReference>
<evidence type="ECO:0000313" key="1">
    <source>
        <dbReference type="EMBL" id="MBP1933595.1"/>
    </source>
</evidence>
<sequence>MNMPILPPLSDSEVSEELRTIFEKSKRGSGSDNMVRTYAHNPELLQSFLQFYGGVWKGSIDPKLKEMVRYRVALDGQCMY</sequence>
<proteinExistence type="predicted"/>
<comment type="caution">
    <text evidence="1">The sequence shown here is derived from an EMBL/GenBank/DDBJ whole genome shotgun (WGS) entry which is preliminary data.</text>
</comment>
<evidence type="ECO:0008006" key="3">
    <source>
        <dbReference type="Google" id="ProtNLM"/>
    </source>
</evidence>
<gene>
    <name evidence="1" type="ORF">J2Z37_003608</name>
</gene>
<dbReference type="SUPFAM" id="SSF69118">
    <property type="entry name" value="AhpD-like"/>
    <property type="match status" value="1"/>
</dbReference>
<accession>A0ABS4GUQ1</accession>
<evidence type="ECO:0000313" key="2">
    <source>
        <dbReference type="Proteomes" id="UP001519343"/>
    </source>
</evidence>
<organism evidence="1 2">
    <name type="scientific">Ammoniphilus resinae</name>
    <dbReference type="NCBI Taxonomy" id="861532"/>
    <lineage>
        <taxon>Bacteria</taxon>
        <taxon>Bacillati</taxon>
        <taxon>Bacillota</taxon>
        <taxon>Bacilli</taxon>
        <taxon>Bacillales</taxon>
        <taxon>Paenibacillaceae</taxon>
        <taxon>Aneurinibacillus group</taxon>
        <taxon>Ammoniphilus</taxon>
    </lineage>
</organism>